<dbReference type="SUPFAM" id="SSF81653">
    <property type="entry name" value="Calcium ATPase, transduction domain A"/>
    <property type="match status" value="1"/>
</dbReference>
<evidence type="ECO:0000256" key="12">
    <source>
        <dbReference type="SAM" id="SignalP"/>
    </source>
</evidence>
<keyword evidence="3 11" id="KW-0812">Transmembrane</keyword>
<dbReference type="PANTHER" id="PTHR45630:SF11">
    <property type="entry name" value="CATION-TRANSPORTING P-TYPE ATPASE N-TERMINAL DOMAIN-CONTAINING PROTEIN"/>
    <property type="match status" value="1"/>
</dbReference>
<evidence type="ECO:0000256" key="8">
    <source>
        <dbReference type="ARBA" id="ARBA00022967"/>
    </source>
</evidence>
<feature type="transmembrane region" description="Helical" evidence="11">
    <location>
        <begin position="1414"/>
        <end position="1433"/>
    </location>
</feature>
<protein>
    <recommendedName>
        <fullName evidence="13">P-type ATPase A domain-containing protein</fullName>
    </recommendedName>
</protein>
<comment type="subcellular location">
    <subcellularLocation>
        <location evidence="1">Membrane</location>
        <topology evidence="1">Multi-pass membrane protein</topology>
    </subcellularLocation>
</comment>
<evidence type="ECO:0000256" key="5">
    <source>
        <dbReference type="ARBA" id="ARBA00022741"/>
    </source>
</evidence>
<dbReference type="GO" id="GO:0019829">
    <property type="term" value="F:ATPase-coupled monoatomic cation transmembrane transporter activity"/>
    <property type="evidence" value="ECO:0007669"/>
    <property type="project" value="TreeGrafter"/>
</dbReference>
<dbReference type="Pfam" id="PF13246">
    <property type="entry name" value="Cation_ATPase"/>
    <property type="match status" value="1"/>
</dbReference>
<evidence type="ECO:0000256" key="2">
    <source>
        <dbReference type="ARBA" id="ARBA00006000"/>
    </source>
</evidence>
<feature type="transmembrane region" description="Helical" evidence="11">
    <location>
        <begin position="724"/>
        <end position="747"/>
    </location>
</feature>
<name>A0A1Y2HSE4_9FUNG</name>
<keyword evidence="9 11" id="KW-1133">Transmembrane helix</keyword>
<evidence type="ECO:0000259" key="13">
    <source>
        <dbReference type="Pfam" id="PF00122"/>
    </source>
</evidence>
<dbReference type="InterPro" id="IPR006544">
    <property type="entry name" value="P-type_TPase_V"/>
</dbReference>
<feature type="transmembrane region" description="Helical" evidence="11">
    <location>
        <begin position="697"/>
        <end position="718"/>
    </location>
</feature>
<feature type="chain" id="PRO_5012372772" description="P-type ATPase A domain-containing protein" evidence="12">
    <location>
        <begin position="24"/>
        <end position="1454"/>
    </location>
</feature>
<reference evidence="14 15" key="1">
    <citation type="submission" date="2016-07" db="EMBL/GenBank/DDBJ databases">
        <title>Pervasive Adenine N6-methylation of Active Genes in Fungi.</title>
        <authorList>
            <consortium name="DOE Joint Genome Institute"/>
            <person name="Mondo S.J."/>
            <person name="Dannebaum R.O."/>
            <person name="Kuo R.C."/>
            <person name="Labutti K."/>
            <person name="Haridas S."/>
            <person name="Kuo A."/>
            <person name="Salamov A."/>
            <person name="Ahrendt S.R."/>
            <person name="Lipzen A."/>
            <person name="Sullivan W."/>
            <person name="Andreopoulos W.B."/>
            <person name="Clum A."/>
            <person name="Lindquist E."/>
            <person name="Daum C."/>
            <person name="Ramamoorthy G.K."/>
            <person name="Gryganskyi A."/>
            <person name="Culley D."/>
            <person name="Magnuson J.K."/>
            <person name="James T.Y."/>
            <person name="O'Malley M.A."/>
            <person name="Stajich J.E."/>
            <person name="Spatafora J.W."/>
            <person name="Visel A."/>
            <person name="Grigoriev I.V."/>
        </authorList>
    </citation>
    <scope>NUCLEOTIDE SEQUENCE [LARGE SCALE GENOMIC DNA]</scope>
    <source>
        <strain evidence="14 15">PL171</strain>
    </source>
</reference>
<keyword evidence="8" id="KW-1278">Translocase</keyword>
<dbReference type="GO" id="GO:0046872">
    <property type="term" value="F:metal ion binding"/>
    <property type="evidence" value="ECO:0007669"/>
    <property type="project" value="UniProtKB-KW"/>
</dbReference>
<evidence type="ECO:0000256" key="1">
    <source>
        <dbReference type="ARBA" id="ARBA00004141"/>
    </source>
</evidence>
<feature type="transmembrane region" description="Helical" evidence="11">
    <location>
        <begin position="293"/>
        <end position="314"/>
    </location>
</feature>
<feature type="transmembrane region" description="Helical" evidence="11">
    <location>
        <begin position="334"/>
        <end position="355"/>
    </location>
</feature>
<evidence type="ECO:0000256" key="6">
    <source>
        <dbReference type="ARBA" id="ARBA00022840"/>
    </source>
</evidence>
<keyword evidence="6" id="KW-0067">ATP-binding</keyword>
<dbReference type="STRING" id="765915.A0A1Y2HSE4"/>
<keyword evidence="12" id="KW-0732">Signal</keyword>
<dbReference type="GO" id="GO:0005524">
    <property type="term" value="F:ATP binding"/>
    <property type="evidence" value="ECO:0007669"/>
    <property type="project" value="UniProtKB-KW"/>
</dbReference>
<feature type="signal peptide" evidence="12">
    <location>
        <begin position="1"/>
        <end position="23"/>
    </location>
</feature>
<evidence type="ECO:0000313" key="14">
    <source>
        <dbReference type="EMBL" id="ORZ37459.1"/>
    </source>
</evidence>
<keyword evidence="5" id="KW-0547">Nucleotide-binding</keyword>
<dbReference type="InterPro" id="IPR001757">
    <property type="entry name" value="P_typ_ATPase"/>
</dbReference>
<feature type="transmembrane region" description="Helical" evidence="11">
    <location>
        <begin position="536"/>
        <end position="553"/>
    </location>
</feature>
<comment type="caution">
    <text evidence="14">The sequence shown here is derived from an EMBL/GenBank/DDBJ whole genome shotgun (WGS) entry which is preliminary data.</text>
</comment>
<dbReference type="Proteomes" id="UP000193411">
    <property type="component" value="Unassembled WGS sequence"/>
</dbReference>
<dbReference type="InterPro" id="IPR036412">
    <property type="entry name" value="HAD-like_sf"/>
</dbReference>
<feature type="transmembrane region" description="Helical" evidence="11">
    <location>
        <begin position="167"/>
        <end position="188"/>
    </location>
</feature>
<proteinExistence type="inferred from homology"/>
<dbReference type="Pfam" id="PF00122">
    <property type="entry name" value="E1-E2_ATPase"/>
    <property type="match status" value="1"/>
</dbReference>
<dbReference type="EMBL" id="MCFL01000012">
    <property type="protein sequence ID" value="ORZ37459.1"/>
    <property type="molecule type" value="Genomic_DNA"/>
</dbReference>
<dbReference type="InterPro" id="IPR023299">
    <property type="entry name" value="ATPase_P-typ_cyto_dom_N"/>
</dbReference>
<accession>A0A1Y2HSE4</accession>
<evidence type="ECO:0000256" key="4">
    <source>
        <dbReference type="ARBA" id="ARBA00022723"/>
    </source>
</evidence>
<dbReference type="GO" id="GO:0016020">
    <property type="term" value="C:membrane"/>
    <property type="evidence" value="ECO:0007669"/>
    <property type="project" value="UniProtKB-SubCell"/>
</dbReference>
<dbReference type="GO" id="GO:0140358">
    <property type="term" value="F:P-type transmembrane transporter activity"/>
    <property type="evidence" value="ECO:0007669"/>
    <property type="project" value="InterPro"/>
</dbReference>
<dbReference type="InterPro" id="IPR018303">
    <property type="entry name" value="ATPase_P-typ_P_site"/>
</dbReference>
<dbReference type="Gene3D" id="3.40.50.1000">
    <property type="entry name" value="HAD superfamily/HAD-like"/>
    <property type="match status" value="1"/>
</dbReference>
<dbReference type="SFLD" id="SFLDS00003">
    <property type="entry name" value="Haloacid_Dehalogenase"/>
    <property type="match status" value="1"/>
</dbReference>
<dbReference type="OrthoDB" id="48943at2759"/>
<feature type="transmembrane region" description="Helical" evidence="11">
    <location>
        <begin position="1258"/>
        <end position="1282"/>
    </location>
</feature>
<evidence type="ECO:0000256" key="7">
    <source>
        <dbReference type="ARBA" id="ARBA00022842"/>
    </source>
</evidence>
<dbReference type="NCBIfam" id="TIGR01494">
    <property type="entry name" value="ATPase_P-type"/>
    <property type="match status" value="1"/>
</dbReference>
<evidence type="ECO:0000256" key="9">
    <source>
        <dbReference type="ARBA" id="ARBA00022989"/>
    </source>
</evidence>
<feature type="transmembrane region" description="Helical" evidence="11">
    <location>
        <begin position="1313"/>
        <end position="1335"/>
    </location>
</feature>
<dbReference type="SFLD" id="SFLDF00027">
    <property type="entry name" value="p-type_atpase"/>
    <property type="match status" value="1"/>
</dbReference>
<dbReference type="PANTHER" id="PTHR45630">
    <property type="entry name" value="CATION-TRANSPORTING ATPASE-RELATED"/>
    <property type="match status" value="1"/>
</dbReference>
<dbReference type="InterPro" id="IPR023298">
    <property type="entry name" value="ATPase_P-typ_TM_dom_sf"/>
</dbReference>
<dbReference type="PROSITE" id="PS01229">
    <property type="entry name" value="COF_2"/>
    <property type="match status" value="1"/>
</dbReference>
<dbReference type="InterPro" id="IPR023214">
    <property type="entry name" value="HAD_sf"/>
</dbReference>
<dbReference type="NCBIfam" id="TIGR01657">
    <property type="entry name" value="P-ATPase-V"/>
    <property type="match status" value="1"/>
</dbReference>
<evidence type="ECO:0000313" key="15">
    <source>
        <dbReference type="Proteomes" id="UP000193411"/>
    </source>
</evidence>
<dbReference type="InterPro" id="IPR008250">
    <property type="entry name" value="ATPase_P-typ_transduc_dom_A_sf"/>
</dbReference>
<dbReference type="SUPFAM" id="SSF81665">
    <property type="entry name" value="Calcium ATPase, transmembrane domain M"/>
    <property type="match status" value="1"/>
</dbReference>
<feature type="transmembrane region" description="Helical" evidence="11">
    <location>
        <begin position="1219"/>
        <end position="1237"/>
    </location>
</feature>
<dbReference type="Gene3D" id="3.40.1110.10">
    <property type="entry name" value="Calcium-transporting ATPase, cytoplasmic domain N"/>
    <property type="match status" value="1"/>
</dbReference>
<dbReference type="PRINTS" id="PR00119">
    <property type="entry name" value="CATATPASE"/>
</dbReference>
<gene>
    <name evidence="14" type="ORF">BCR44DRAFT_85614</name>
</gene>
<feature type="transmembrane region" description="Helical" evidence="11">
    <location>
        <begin position="512"/>
        <end position="530"/>
    </location>
</feature>
<evidence type="ECO:0000256" key="10">
    <source>
        <dbReference type="ARBA" id="ARBA00023136"/>
    </source>
</evidence>
<keyword evidence="4" id="KW-0479">Metal-binding</keyword>
<keyword evidence="10 11" id="KW-0472">Membrane</keyword>
<feature type="transmembrane region" description="Helical" evidence="11">
    <location>
        <begin position="1344"/>
        <end position="1362"/>
    </location>
</feature>
<evidence type="ECO:0000256" key="3">
    <source>
        <dbReference type="ARBA" id="ARBA00022692"/>
    </source>
</evidence>
<feature type="domain" description="P-type ATPase A" evidence="13">
    <location>
        <begin position="568"/>
        <end position="680"/>
    </location>
</feature>
<feature type="transmembrane region" description="Helical" evidence="11">
    <location>
        <begin position="1195"/>
        <end position="1213"/>
    </location>
</feature>
<dbReference type="PROSITE" id="PS00154">
    <property type="entry name" value="ATPASE_E1_E2"/>
    <property type="match status" value="1"/>
</dbReference>
<keyword evidence="7" id="KW-0460">Magnesium</keyword>
<keyword evidence="15" id="KW-1185">Reference proteome</keyword>
<sequence>MPRPSALVRVAIAALAAAQVAVAIPFLHTVNGVDLSGKTCEPPSFFGQSCPTLCVSKIDLCPTSVRPACPAGQSYCLDGTCASTCAADLVSPCACIGSGEEATFEKSAQWFPCNGTLTVDVEKVLPANKVDKVAEVCQAQLLGKENEMSYITCPIPAVPLFSFELKLWKSFFGFLGAQLALVVLFAIFKRTSESKIRSKAAATSSSAEALNASTATAAEKELIERFRHDSFLDTRTLMANTPGAKALVKSESKAASLHSDSETDSPVPSQSSILGHGANVTFKYFVNNPIGTAGFYLSVLWVLYTQFFLGATVYDYYVTLAGSPAIFYIRDSQIPYGFVFVWHFMVVTLVIWRLGGVVAVRNWFRIQVVDVADADYVLVSRRVEAINATDVAEKGIVKGLMSLVSAIESLAEKYLEINIKTTEHKILTSAAIKVPFFYYECIRYVYSPITRDFIAYPYQLGDSVASLVNVAKTANEHGGLPTKEAEERQDLVGLNEIDIPPKTFLGLWATELGGWFYLYQCSCLWVWYYFSYWKMGLVLTIVILIASLVKTHVSYKSHRRIRELAAVSTAVSVLRNGSWTLVDSRQIVPGDIVQLQPGTLSTDILLINGQALLDESSLTGESRPIRKFPALATDTSALDQTHHKRHILLAGTGVLQADDGSYGLVLKTNVNTSRGQMIQKMLHPTPIKFVFDEQLKVVLMVMLVWGVICFSLVLYFMGPASISSWFYAVFIISEVISPLLPAVLVAGQSVAADRLVRKHQVYCIDLPRITMAGKTQVFCFDKTGTLTKEGLDMWGFLPASKSVANAAKLPELDADYDSLDATARLGLATAHSLSAHEDQLLGNPVDVSMFEFTKCALDGDKVTSANGGQLGKILKRWEFVHAKQTMGTLVESSADKSLHLYVKGSYEKIRDMCTDGVPAWYDEVARNYAKRGGYVLALASKPCKLSIDAAIHQPREDVECNLSLVGLVVFRNTLKPDTKDAIEELHRGLCRTVMISGDNVFTCIYIARECGLSPLYGDNYARCVYADVEFKSGNGSDSGNEEIEGSDVSAGQLVWRDIDTEQALTEEEVDALWRQRHITPLDLAASGAAWAKLVKTDLAEKYLLSFRVWGRMSPEQKIDVVKRHMVDGMIVGMCGDGGNDCGALNAAHVGVALSEAEASIVAPFSSKTKSVRSCVDLVAEGRAALASSFAGFKFLVMYGMTMSSFCLVQYYFSVILPEWIWIYIDGIIVVTSIYALTQSGALKHLEPRRPTAQLLGPQTLISILTQTVINWTFLFMGVWWLFQQDWFRCKEFDASAVDAAKWWLMGDNYESTIISIIVVHQFVNNGAVFNFGFLFRRSWFANRLYVLLYVTLMGFIGFILLSEPNPVNCMFRINCGDPDALERTWGLPKPTFAIDTYNNPWGNNYMPTSFRWKLWVYVMANVVLCLLVERLGVIGPVREMVREKYPLQRKHIPL</sequence>
<dbReference type="SFLD" id="SFLDG00002">
    <property type="entry name" value="C1.7:_P-type_atpase_like"/>
    <property type="match status" value="1"/>
</dbReference>
<dbReference type="SUPFAM" id="SSF81660">
    <property type="entry name" value="Metal cation-transporting ATPase, ATP-binding domain N"/>
    <property type="match status" value="1"/>
</dbReference>
<evidence type="ECO:0000256" key="11">
    <source>
        <dbReference type="SAM" id="Phobius"/>
    </source>
</evidence>
<dbReference type="SUPFAM" id="SSF56784">
    <property type="entry name" value="HAD-like"/>
    <property type="match status" value="1"/>
</dbReference>
<dbReference type="Gene3D" id="2.70.150.10">
    <property type="entry name" value="Calcium-transporting ATPase, cytoplasmic transduction domain A"/>
    <property type="match status" value="1"/>
</dbReference>
<organism evidence="14 15">
    <name type="scientific">Catenaria anguillulae PL171</name>
    <dbReference type="NCBI Taxonomy" id="765915"/>
    <lineage>
        <taxon>Eukaryota</taxon>
        <taxon>Fungi</taxon>
        <taxon>Fungi incertae sedis</taxon>
        <taxon>Blastocladiomycota</taxon>
        <taxon>Blastocladiomycetes</taxon>
        <taxon>Blastocladiales</taxon>
        <taxon>Catenariaceae</taxon>
        <taxon>Catenaria</taxon>
    </lineage>
</organism>
<comment type="similarity">
    <text evidence="2">Belongs to the cation transport ATPase (P-type) (TC 3.A.3) family. Type V subfamily.</text>
</comment>
<dbReference type="GO" id="GO:0016887">
    <property type="term" value="F:ATP hydrolysis activity"/>
    <property type="evidence" value="ECO:0007669"/>
    <property type="project" value="InterPro"/>
</dbReference>
<dbReference type="InterPro" id="IPR044492">
    <property type="entry name" value="P_typ_ATPase_HD_dom"/>
</dbReference>
<dbReference type="InterPro" id="IPR059000">
    <property type="entry name" value="ATPase_P-type_domA"/>
</dbReference>